<name>A0A8S1P2S5_9CILI</name>
<comment type="caution">
    <text evidence="2">The sequence shown here is derived from an EMBL/GenBank/DDBJ whole genome shotgun (WGS) entry which is preliminary data.</text>
</comment>
<dbReference type="EMBL" id="CAJJDN010000067">
    <property type="protein sequence ID" value="CAD8097074.1"/>
    <property type="molecule type" value="Genomic_DNA"/>
</dbReference>
<dbReference type="Proteomes" id="UP000692954">
    <property type="component" value="Unassembled WGS sequence"/>
</dbReference>
<feature type="coiled-coil region" evidence="1">
    <location>
        <begin position="412"/>
        <end position="497"/>
    </location>
</feature>
<sequence length="569" mass="68063">MSNSQIKQQLIKFEQVEKDFLTLIQNFKQQVEEAEIASKDCKEAVIFLGDTGSGKSTLVNWLNNAQFEVEKSIYDEDEVTLKMKSDQTQKISIIGEGIKSVTLYPQYFNNQDQKILTIDFPGFKDTRGWQEQLIIKMMYMDVVKRLDTKFVIVVEQPTCKFQSRGASLQELVNTTFQPQDCAQIDSICLILNQFGEGEKKFETLKTRILSDLESMKRNLNKDKRAQYVYEAFQKNIQIVGKINNEEDFKRIFSDENRKQLWQAIKSTQKIQINCQKLEQSWNIGEYLLVMSDEYLKDILNFLNKTWTQKVIVEYNFQILKQMIEKLEIKIKENADFKYFKEIPNFLDELCKISNTNTSQDIQKIQKDYQSFFELFQFFERYKEFIQGYKSFEEYTKQIQQYFTFTKTSLESQNEKLKLIQEHNEQQAKLQKEKQLLEKETNNIKEECAIAKQQQIKIQQDVIEKYRSQIEKAQDMFKEQVKQNQEQTKEMHQQWKQQQEEQQTKKLLRQAENEINMILKSIIEIQYDWGQEKNSNQLKKPNMMKRNLKNIWRKLLRLLLKISYNLTQIQ</sequence>
<keyword evidence="1" id="KW-0175">Coiled coil</keyword>
<protein>
    <recommendedName>
        <fullName evidence="4">G domain-containing protein</fullName>
    </recommendedName>
</protein>
<evidence type="ECO:0000313" key="2">
    <source>
        <dbReference type="EMBL" id="CAD8097074.1"/>
    </source>
</evidence>
<dbReference type="OrthoDB" id="8954335at2759"/>
<keyword evidence="3" id="KW-1185">Reference proteome</keyword>
<proteinExistence type="predicted"/>
<evidence type="ECO:0000256" key="1">
    <source>
        <dbReference type="SAM" id="Coils"/>
    </source>
</evidence>
<evidence type="ECO:0000313" key="3">
    <source>
        <dbReference type="Proteomes" id="UP000692954"/>
    </source>
</evidence>
<gene>
    <name evidence="2" type="ORF">PSON_ATCC_30995.1.T0670224</name>
</gene>
<reference evidence="2" key="1">
    <citation type="submission" date="2021-01" db="EMBL/GenBank/DDBJ databases">
        <authorList>
            <consortium name="Genoscope - CEA"/>
            <person name="William W."/>
        </authorList>
    </citation>
    <scope>NUCLEOTIDE SEQUENCE</scope>
</reference>
<organism evidence="2 3">
    <name type="scientific">Paramecium sonneborni</name>
    <dbReference type="NCBI Taxonomy" id="65129"/>
    <lineage>
        <taxon>Eukaryota</taxon>
        <taxon>Sar</taxon>
        <taxon>Alveolata</taxon>
        <taxon>Ciliophora</taxon>
        <taxon>Intramacronucleata</taxon>
        <taxon>Oligohymenophorea</taxon>
        <taxon>Peniculida</taxon>
        <taxon>Parameciidae</taxon>
        <taxon>Paramecium</taxon>
    </lineage>
</organism>
<dbReference type="AlphaFoldDB" id="A0A8S1P2S5"/>
<evidence type="ECO:0008006" key="4">
    <source>
        <dbReference type="Google" id="ProtNLM"/>
    </source>
</evidence>
<accession>A0A8S1P2S5</accession>